<keyword evidence="3" id="KW-0808">Transferase</keyword>
<dbReference type="InterPro" id="IPR005467">
    <property type="entry name" value="His_kinase_dom"/>
</dbReference>
<dbReference type="PANTHER" id="PTHR43711">
    <property type="entry name" value="TWO-COMPONENT HISTIDINE KINASE"/>
    <property type="match status" value="1"/>
</dbReference>
<dbReference type="RefSeq" id="WP_078477520.1">
    <property type="nucleotide sequence ID" value="NZ_MPRK01000235.1"/>
</dbReference>
<evidence type="ECO:0000313" key="7">
    <source>
        <dbReference type="EMBL" id="OOZ38014.1"/>
    </source>
</evidence>
<protein>
    <recommendedName>
        <fullName evidence="2">histidine kinase</fullName>
        <ecNumber evidence="2">2.7.13.3</ecNumber>
    </recommendedName>
</protein>
<organism evidence="7 8">
    <name type="scientific">Solemya elarraichensis gill symbiont</name>
    <dbReference type="NCBI Taxonomy" id="1918949"/>
    <lineage>
        <taxon>Bacteria</taxon>
        <taxon>Pseudomonadati</taxon>
        <taxon>Pseudomonadota</taxon>
        <taxon>Gammaproteobacteria</taxon>
        <taxon>sulfur-oxidizing symbionts</taxon>
    </lineage>
</organism>
<dbReference type="InterPro" id="IPR036890">
    <property type="entry name" value="HATPase_C_sf"/>
</dbReference>
<dbReference type="AlphaFoldDB" id="A0A1T2KYZ7"/>
<comment type="catalytic activity">
    <reaction evidence="1">
        <text>ATP + protein L-histidine = ADP + protein N-phospho-L-histidine.</text>
        <dbReference type="EC" id="2.7.13.3"/>
    </reaction>
</comment>
<feature type="domain" description="Histidine kinase" evidence="6">
    <location>
        <begin position="32"/>
        <end position="105"/>
    </location>
</feature>
<accession>A0A1T2KYZ7</accession>
<evidence type="ECO:0000259" key="6">
    <source>
        <dbReference type="PROSITE" id="PS50109"/>
    </source>
</evidence>
<keyword evidence="4" id="KW-0418">Kinase</keyword>
<sequence>MLFRCDFLSLYLCWCIFFLRPKICRQSLKGKIIISICDTGPGIPEDALQKVFDPFFRLEGSRANHTGGTELGLGIAHNIARAHGSELVLQNKPEGSLCAILNLPK</sequence>
<evidence type="ECO:0000256" key="1">
    <source>
        <dbReference type="ARBA" id="ARBA00000085"/>
    </source>
</evidence>
<evidence type="ECO:0000256" key="2">
    <source>
        <dbReference type="ARBA" id="ARBA00012438"/>
    </source>
</evidence>
<dbReference type="PANTHER" id="PTHR43711:SF1">
    <property type="entry name" value="HISTIDINE KINASE 1"/>
    <property type="match status" value="1"/>
</dbReference>
<dbReference type="PROSITE" id="PS50109">
    <property type="entry name" value="HIS_KIN"/>
    <property type="match status" value="1"/>
</dbReference>
<dbReference type="Pfam" id="PF02518">
    <property type="entry name" value="HATPase_c"/>
    <property type="match status" value="1"/>
</dbReference>
<dbReference type="Proteomes" id="UP000190198">
    <property type="component" value="Unassembled WGS sequence"/>
</dbReference>
<gene>
    <name evidence="7" type="ORF">BOW52_09600</name>
</gene>
<dbReference type="InterPro" id="IPR050736">
    <property type="entry name" value="Sensor_HK_Regulatory"/>
</dbReference>
<evidence type="ECO:0000313" key="8">
    <source>
        <dbReference type="Proteomes" id="UP000190198"/>
    </source>
</evidence>
<evidence type="ECO:0000256" key="4">
    <source>
        <dbReference type="ARBA" id="ARBA00022777"/>
    </source>
</evidence>
<dbReference type="Gene3D" id="3.30.565.10">
    <property type="entry name" value="Histidine kinase-like ATPase, C-terminal domain"/>
    <property type="match status" value="1"/>
</dbReference>
<dbReference type="InterPro" id="IPR004358">
    <property type="entry name" value="Sig_transdc_His_kin-like_C"/>
</dbReference>
<reference evidence="7 8" key="1">
    <citation type="submission" date="2016-11" db="EMBL/GenBank/DDBJ databases">
        <title>Mixed transmission modes and dynamic genome evolution in an obligate animal-bacterial symbiosis.</title>
        <authorList>
            <person name="Russell S.L."/>
            <person name="Corbett-Detig R.B."/>
            <person name="Cavanaugh C.M."/>
        </authorList>
    </citation>
    <scope>NUCLEOTIDE SEQUENCE [LARGE SCALE GENOMIC DNA]</scope>
    <source>
        <strain evidence="7">Sp-SM6</strain>
    </source>
</reference>
<dbReference type="PRINTS" id="PR00344">
    <property type="entry name" value="BCTRLSENSOR"/>
</dbReference>
<comment type="caution">
    <text evidence="7">The sequence shown here is derived from an EMBL/GenBank/DDBJ whole genome shotgun (WGS) entry which is preliminary data.</text>
</comment>
<keyword evidence="5" id="KW-0902">Two-component regulatory system</keyword>
<dbReference type="EC" id="2.7.13.3" evidence="2"/>
<dbReference type="GO" id="GO:0000160">
    <property type="term" value="P:phosphorelay signal transduction system"/>
    <property type="evidence" value="ECO:0007669"/>
    <property type="project" value="UniProtKB-KW"/>
</dbReference>
<evidence type="ECO:0000256" key="3">
    <source>
        <dbReference type="ARBA" id="ARBA00022679"/>
    </source>
</evidence>
<dbReference type="EMBL" id="MPRK01000235">
    <property type="protein sequence ID" value="OOZ38014.1"/>
    <property type="molecule type" value="Genomic_DNA"/>
</dbReference>
<keyword evidence="8" id="KW-1185">Reference proteome</keyword>
<name>A0A1T2KYZ7_9GAMM</name>
<evidence type="ECO:0000256" key="5">
    <source>
        <dbReference type="ARBA" id="ARBA00023012"/>
    </source>
</evidence>
<dbReference type="OrthoDB" id="9804645at2"/>
<dbReference type="GO" id="GO:0004673">
    <property type="term" value="F:protein histidine kinase activity"/>
    <property type="evidence" value="ECO:0007669"/>
    <property type="project" value="UniProtKB-EC"/>
</dbReference>
<proteinExistence type="predicted"/>
<dbReference type="SMART" id="SM00387">
    <property type="entry name" value="HATPase_c"/>
    <property type="match status" value="1"/>
</dbReference>
<dbReference type="InterPro" id="IPR003594">
    <property type="entry name" value="HATPase_dom"/>
</dbReference>
<dbReference type="SUPFAM" id="SSF55874">
    <property type="entry name" value="ATPase domain of HSP90 chaperone/DNA topoisomerase II/histidine kinase"/>
    <property type="match status" value="1"/>
</dbReference>